<comment type="caution">
    <text evidence="2">The sequence shown here is derived from an EMBL/GenBank/DDBJ whole genome shotgun (WGS) entry which is preliminary data.</text>
</comment>
<evidence type="ECO:0000313" key="2">
    <source>
        <dbReference type="EMBL" id="PQO33668.1"/>
    </source>
</evidence>
<feature type="compositionally biased region" description="Polar residues" evidence="1">
    <location>
        <begin position="37"/>
        <end position="54"/>
    </location>
</feature>
<dbReference type="AlphaFoldDB" id="A0A2S8FN95"/>
<sequence length="103" mass="11058">MPWQVKVLHFKRLKTYSIKGKTFAIVQVEAAGIELPLNSSGKTGISEQSGTESGTVGDDSGAIDPILSAVVERWPDLTDDVKASILRLVKEDGETNGRQSCGQ</sequence>
<dbReference type="Proteomes" id="UP000239388">
    <property type="component" value="Unassembled WGS sequence"/>
</dbReference>
<organism evidence="2 3">
    <name type="scientific">Blastopirellula marina</name>
    <dbReference type="NCBI Taxonomy" id="124"/>
    <lineage>
        <taxon>Bacteria</taxon>
        <taxon>Pseudomonadati</taxon>
        <taxon>Planctomycetota</taxon>
        <taxon>Planctomycetia</taxon>
        <taxon>Pirellulales</taxon>
        <taxon>Pirellulaceae</taxon>
        <taxon>Blastopirellula</taxon>
    </lineage>
</organism>
<feature type="region of interest" description="Disordered" evidence="1">
    <location>
        <begin position="37"/>
        <end position="60"/>
    </location>
</feature>
<protein>
    <submittedName>
        <fullName evidence="2">Uncharacterized protein</fullName>
    </submittedName>
</protein>
<reference evidence="2 3" key="1">
    <citation type="submission" date="2018-02" db="EMBL/GenBank/DDBJ databases">
        <title>Comparative genomes isolates from brazilian mangrove.</title>
        <authorList>
            <person name="Araujo J.E."/>
            <person name="Taketani R.G."/>
            <person name="Silva M.C.P."/>
            <person name="Loureco M.V."/>
            <person name="Andreote F.D."/>
        </authorList>
    </citation>
    <scope>NUCLEOTIDE SEQUENCE [LARGE SCALE GENOMIC DNA]</scope>
    <source>
        <strain evidence="2 3">NAP PRIS-MGV</strain>
    </source>
</reference>
<name>A0A2S8FN95_9BACT</name>
<evidence type="ECO:0000313" key="3">
    <source>
        <dbReference type="Proteomes" id="UP000239388"/>
    </source>
</evidence>
<accession>A0A2S8FN95</accession>
<evidence type="ECO:0000256" key="1">
    <source>
        <dbReference type="SAM" id="MobiDB-lite"/>
    </source>
</evidence>
<dbReference type="EMBL" id="PUIB01000017">
    <property type="protein sequence ID" value="PQO33668.1"/>
    <property type="molecule type" value="Genomic_DNA"/>
</dbReference>
<gene>
    <name evidence="2" type="ORF">C5Y98_15640</name>
</gene>
<proteinExistence type="predicted"/>